<dbReference type="PANTHER" id="PTHR43420">
    <property type="entry name" value="ACETYLTRANSFERASE"/>
    <property type="match status" value="1"/>
</dbReference>
<dbReference type="GO" id="GO:0016747">
    <property type="term" value="F:acyltransferase activity, transferring groups other than amino-acyl groups"/>
    <property type="evidence" value="ECO:0007669"/>
    <property type="project" value="InterPro"/>
</dbReference>
<dbReference type="CDD" id="cd04301">
    <property type="entry name" value="NAT_SF"/>
    <property type="match status" value="1"/>
</dbReference>
<dbReference type="GO" id="GO:0005840">
    <property type="term" value="C:ribosome"/>
    <property type="evidence" value="ECO:0007669"/>
    <property type="project" value="UniProtKB-KW"/>
</dbReference>
<dbReference type="Pfam" id="PF00583">
    <property type="entry name" value="Acetyltransf_1"/>
    <property type="match status" value="1"/>
</dbReference>
<dbReference type="InterPro" id="IPR050680">
    <property type="entry name" value="YpeA/RimI_acetyltransf"/>
</dbReference>
<evidence type="ECO:0000256" key="2">
    <source>
        <dbReference type="ARBA" id="ARBA00023315"/>
    </source>
</evidence>
<accession>A0A841Q559</accession>
<protein>
    <submittedName>
        <fullName evidence="4">Ribosomal protein S18 acetylase RimI-like enzyme</fullName>
    </submittedName>
</protein>
<dbReference type="InterPro" id="IPR016181">
    <property type="entry name" value="Acyl_CoA_acyltransferase"/>
</dbReference>
<evidence type="ECO:0000259" key="3">
    <source>
        <dbReference type="PROSITE" id="PS51186"/>
    </source>
</evidence>
<sequence>MKDKIRTLTPEDKEAVWKLYHSTKSTNGNVVFWFPNYELSTDPSSYGFFRNGELIGKGQVQLINKADEENNYHAIYINIKVSPNWDEDVEIKNALYKKVYEKALHIKEGLSAKYKTRLCVGNFSTERWNNVFFEKRNFIYFSSQFLMKRDIRDELFIPTTDSNIDIRYWKMEGQVEEQLYLKADKEIWPHASLLPERLKEYKSYPLWTAITAFKNNDIVGSVMAWKEQEGEGVLEDLFVREANRGKGIAKSLIMKGLNYLKNNGLTTACLEVLTENETALSLYKACGFEVDNEEVRYYIEI</sequence>
<keyword evidence="4" id="KW-0687">Ribonucleoprotein</keyword>
<organism evidence="4 5">
    <name type="scientific">Salirhabdus euzebyi</name>
    <dbReference type="NCBI Taxonomy" id="394506"/>
    <lineage>
        <taxon>Bacteria</taxon>
        <taxon>Bacillati</taxon>
        <taxon>Bacillota</taxon>
        <taxon>Bacilli</taxon>
        <taxon>Bacillales</taxon>
        <taxon>Bacillaceae</taxon>
        <taxon>Salirhabdus</taxon>
    </lineage>
</organism>
<evidence type="ECO:0000313" key="4">
    <source>
        <dbReference type="EMBL" id="MBB6453541.1"/>
    </source>
</evidence>
<keyword evidence="4" id="KW-0689">Ribosomal protein</keyword>
<dbReference type="RefSeq" id="WP_174496107.1">
    <property type="nucleotide sequence ID" value="NZ_CADDWK010000006.1"/>
</dbReference>
<reference evidence="4 5" key="1">
    <citation type="submission" date="2020-08" db="EMBL/GenBank/DDBJ databases">
        <title>Genomic Encyclopedia of Type Strains, Phase IV (KMG-IV): sequencing the most valuable type-strain genomes for metagenomic binning, comparative biology and taxonomic classification.</title>
        <authorList>
            <person name="Goeker M."/>
        </authorList>
    </citation>
    <scope>NUCLEOTIDE SEQUENCE [LARGE SCALE GENOMIC DNA]</scope>
    <source>
        <strain evidence="4 5">DSM 19612</strain>
    </source>
</reference>
<dbReference type="AlphaFoldDB" id="A0A841Q559"/>
<comment type="caution">
    <text evidence="4">The sequence shown here is derived from an EMBL/GenBank/DDBJ whole genome shotgun (WGS) entry which is preliminary data.</text>
</comment>
<keyword evidence="2" id="KW-0012">Acyltransferase</keyword>
<dbReference type="EMBL" id="JACHGH010000005">
    <property type="protein sequence ID" value="MBB6453541.1"/>
    <property type="molecule type" value="Genomic_DNA"/>
</dbReference>
<evidence type="ECO:0000313" key="5">
    <source>
        <dbReference type="Proteomes" id="UP000581688"/>
    </source>
</evidence>
<dbReference type="Gene3D" id="3.40.630.30">
    <property type="match status" value="1"/>
</dbReference>
<evidence type="ECO:0000256" key="1">
    <source>
        <dbReference type="ARBA" id="ARBA00022679"/>
    </source>
</evidence>
<proteinExistence type="predicted"/>
<keyword evidence="5" id="KW-1185">Reference proteome</keyword>
<dbReference type="InterPro" id="IPR000182">
    <property type="entry name" value="GNAT_dom"/>
</dbReference>
<feature type="domain" description="N-acetyltransferase" evidence="3">
    <location>
        <begin position="164"/>
        <end position="301"/>
    </location>
</feature>
<gene>
    <name evidence="4" type="ORF">HNQ94_001990</name>
</gene>
<dbReference type="PROSITE" id="PS51186">
    <property type="entry name" value="GNAT"/>
    <property type="match status" value="1"/>
</dbReference>
<dbReference type="Proteomes" id="UP000581688">
    <property type="component" value="Unassembled WGS sequence"/>
</dbReference>
<keyword evidence="1" id="KW-0808">Transferase</keyword>
<dbReference type="SUPFAM" id="SSF55729">
    <property type="entry name" value="Acyl-CoA N-acyltransferases (Nat)"/>
    <property type="match status" value="1"/>
</dbReference>
<name>A0A841Q559_9BACI</name>